<feature type="binding site" evidence="7">
    <location>
        <position position="1598"/>
    </location>
    <ligand>
        <name>Zn(2+)</name>
        <dbReference type="ChEBI" id="CHEBI:29105"/>
        <label>1</label>
        <note>catalytic</note>
    </ligand>
</feature>
<dbReference type="Proteomes" id="UP000046395">
    <property type="component" value="Unassembled WGS sequence"/>
</dbReference>
<keyword evidence="11" id="KW-0121">Carboxypeptidase</keyword>
<evidence type="ECO:0000256" key="7">
    <source>
        <dbReference type="PIRSR" id="PIRSR601548-3"/>
    </source>
</evidence>
<dbReference type="GO" id="GO:0008241">
    <property type="term" value="F:peptidyl-dipeptidase activity"/>
    <property type="evidence" value="ECO:0007669"/>
    <property type="project" value="InterPro"/>
</dbReference>
<reference evidence="15" key="1">
    <citation type="submission" date="2019-12" db="UniProtKB">
        <authorList>
            <consortium name="WormBaseParasite"/>
        </authorList>
    </citation>
    <scope>IDENTIFICATION</scope>
</reference>
<evidence type="ECO:0000256" key="6">
    <source>
        <dbReference type="PIRSR" id="PIRSR601548-2"/>
    </source>
</evidence>
<organism evidence="14 15">
    <name type="scientific">Trichuris muris</name>
    <name type="common">Mouse whipworm</name>
    <dbReference type="NCBI Taxonomy" id="70415"/>
    <lineage>
        <taxon>Eukaryota</taxon>
        <taxon>Metazoa</taxon>
        <taxon>Ecdysozoa</taxon>
        <taxon>Nematoda</taxon>
        <taxon>Enoplea</taxon>
        <taxon>Dorylaimia</taxon>
        <taxon>Trichinellida</taxon>
        <taxon>Trichuridae</taxon>
        <taxon>Trichuris</taxon>
    </lineage>
</organism>
<feature type="disulfide bond" evidence="10">
    <location>
        <begin position="342"/>
        <end position="360"/>
    </location>
</feature>
<feature type="signal peptide" evidence="13">
    <location>
        <begin position="1"/>
        <end position="19"/>
    </location>
</feature>
<dbReference type="CDD" id="cd06461">
    <property type="entry name" value="M2_ACE"/>
    <property type="match status" value="3"/>
</dbReference>
<comment type="caution">
    <text evidence="10">Lacks conserved residue(s) required for the propagation of feature annotation.</text>
</comment>
<dbReference type="EC" id="3.4.-.-" evidence="11"/>
<feature type="disulfide bond" evidence="8 10">
    <location>
        <begin position="1539"/>
        <end position="1557"/>
    </location>
</feature>
<evidence type="ECO:0000313" key="15">
    <source>
        <dbReference type="WBParaSite" id="TMUE_3000011520.1"/>
    </source>
</evidence>
<evidence type="ECO:0000256" key="3">
    <source>
        <dbReference type="ARBA" id="ARBA00023157"/>
    </source>
</evidence>
<evidence type="ECO:0000256" key="12">
    <source>
        <dbReference type="SAM" id="Coils"/>
    </source>
</evidence>
<dbReference type="PANTHER" id="PTHR10514:SF27">
    <property type="entry name" value="ANGIOTENSIN-CONVERTING ENZYME"/>
    <property type="match status" value="1"/>
</dbReference>
<keyword evidence="4 5" id="KW-0325">Glycoprotein</keyword>
<dbReference type="GO" id="GO:0016020">
    <property type="term" value="C:membrane"/>
    <property type="evidence" value="ECO:0007669"/>
    <property type="project" value="InterPro"/>
</dbReference>
<dbReference type="PROSITE" id="PS52011">
    <property type="entry name" value="PEPTIDASE_M2"/>
    <property type="match status" value="3"/>
</dbReference>
<dbReference type="Gene3D" id="1.10.1370.30">
    <property type="match status" value="1"/>
</dbReference>
<comment type="similarity">
    <text evidence="1 10 11">Belongs to the peptidase M2 family.</text>
</comment>
<feature type="disulfide bond" evidence="8">
    <location>
        <begin position="1735"/>
        <end position="1747"/>
    </location>
</feature>
<dbReference type="GO" id="GO:0008237">
    <property type="term" value="F:metallopeptidase activity"/>
    <property type="evidence" value="ECO:0007669"/>
    <property type="project" value="UniProtKB-KW"/>
</dbReference>
<evidence type="ECO:0000256" key="9">
    <source>
        <dbReference type="PIRSR" id="PIRSR601548-8"/>
    </source>
</evidence>
<dbReference type="WBParaSite" id="TMUE_3000011520.1">
    <property type="protein sequence ID" value="TMUE_3000011520.1"/>
    <property type="gene ID" value="WBGene00291164"/>
</dbReference>
<feature type="binding site" evidence="9">
    <location>
        <position position="1598"/>
    </location>
    <ligand>
        <name>Zn(2+)</name>
        <dbReference type="ChEBI" id="CHEBI:29105"/>
        <label>2</label>
        <note>catalytic</note>
    </ligand>
</feature>
<feature type="chain" id="PRO_5024350078" description="Angiotensin-converting enzyme" evidence="13">
    <location>
        <begin position="20"/>
        <end position="1863"/>
    </location>
</feature>
<dbReference type="PRINTS" id="PR00791">
    <property type="entry name" value="PEPDIPTASEA"/>
</dbReference>
<evidence type="ECO:0000256" key="10">
    <source>
        <dbReference type="PROSITE-ProRule" id="PRU01355"/>
    </source>
</evidence>
<feature type="binding site" evidence="7">
    <location>
        <position position="1574"/>
    </location>
    <ligand>
        <name>Zn(2+)</name>
        <dbReference type="ChEBI" id="CHEBI:29105"/>
        <label>1</label>
        <note>catalytic</note>
    </ligand>
</feature>
<dbReference type="GO" id="GO:0004180">
    <property type="term" value="F:carboxypeptidase activity"/>
    <property type="evidence" value="ECO:0007669"/>
    <property type="project" value="UniProtKB-KW"/>
</dbReference>
<accession>A0A5S6QW86</accession>
<dbReference type="SUPFAM" id="SSF55486">
    <property type="entry name" value="Metalloproteases ('zincins'), catalytic domain"/>
    <property type="match status" value="3"/>
</dbReference>
<feature type="coiled-coil region" evidence="12">
    <location>
        <begin position="21"/>
        <end position="48"/>
    </location>
</feature>
<evidence type="ECO:0000256" key="13">
    <source>
        <dbReference type="SAM" id="SignalP"/>
    </source>
</evidence>
<keyword evidence="11" id="KW-0378">Hydrolase</keyword>
<keyword evidence="14" id="KW-1185">Reference proteome</keyword>
<dbReference type="Pfam" id="PF01401">
    <property type="entry name" value="Peptidase_M2"/>
    <property type="match status" value="3"/>
</dbReference>
<dbReference type="GO" id="GO:0006508">
    <property type="term" value="P:proteolysis"/>
    <property type="evidence" value="ECO:0007669"/>
    <property type="project" value="UniProtKB-KW"/>
</dbReference>
<dbReference type="InterPro" id="IPR001548">
    <property type="entry name" value="Peptidase_M2"/>
</dbReference>
<dbReference type="GO" id="GO:0046872">
    <property type="term" value="F:metal ion binding"/>
    <property type="evidence" value="ECO:0007669"/>
    <property type="project" value="UniProtKB-KW"/>
</dbReference>
<keyword evidence="11" id="KW-0482">Metalloprotease</keyword>
<dbReference type="PANTHER" id="PTHR10514">
    <property type="entry name" value="ANGIOTENSIN-CONVERTING ENZYME"/>
    <property type="match status" value="1"/>
</dbReference>
<dbReference type="STRING" id="70415.A0A5S6QW86"/>
<evidence type="ECO:0000256" key="11">
    <source>
        <dbReference type="RuleBase" id="RU361144"/>
    </source>
</evidence>
<keyword evidence="7 11" id="KW-0862">Zinc</keyword>
<keyword evidence="3 8" id="KW-1015">Disulfide bond</keyword>
<evidence type="ECO:0000256" key="5">
    <source>
        <dbReference type="PIRSR" id="PIRSR601548-10"/>
    </source>
</evidence>
<sequence>MLKVFFILVLLTLIIKVDAEQEQIATRKKELKDEIDKLIRNNEAKTRIFLQERERTRLKYHKDMNPELYRLLVKAEINTHNQLKEAAKDARKYLDSVTDPKVLRLLRIMATRDLDFGWHPIWDTDKINYFSWKTSMLSNYAISYACTDYRCKQKIKLFPDLMEAMPAVEDHDLLSQLWQSWSNQIDNANVNFGRMIDTANENSVDGNYYAYWEKLYESEHLTKDVETLWSKLQPLYEELHAYVRQKLIKKYRNVNFESSTIEIQLTKQLWSEDWSSLLDDVLPYEKVSFGDIEKHLRAENVSTAGLYHMVDDYFSSVGLSKAPLSVWVNSVFEKDLKKNSSCLPSVINLFEDDAFAIITCEKPSRSKVSEAFRQMGRLQYFKQCAEQPITFSEGGATFFPEAVGGAIELSAMNPLSLHSLKLLRDYPSDKRVAINYLMGVALQSLPRIAFYYTLDKWQRGLFQNTFSIESANTYWSRYRYQYQGITPPPGIKFAFGPNHYLLYANEPAYPAMLAEILRFEIFNSLCRMASQNGPLHLCTLQYKPFTGAKLARLLSPGLSEPWMKLLKDFNGATRVQVDSLLKFFAPLHKWLKRQNNEENECRGWGFPEMSPKGDRCETLLPSQAESFVVKLLQNYEANITGSMQEMMTSWWSYARRTESLDEATQSSLKIVAHRQAQSDALHAAYLPKVRNAVLSRAVKKARFIEMNLKTDDLAKLINITAQLSGIEFAVANSSYNSSACESYEKCNSIMATSRDLNLLNETWTKWHDRKFGPLAQLLADGIALSNKGAKSSGFDDATEVWQKMYEMENMETEARNRWISLLPFYEQLHAFVRRELQFLYANRFNTSALPAHILGSLTAANWSALFTLTAPCTKCTMLNLDEALQRQQYTSRRMAQMAEQFFQSMGMPPLTKLFWENSDFNQTYDSPDDYTYTWDMFRKDDYRVMASNQVTWKNFVVLHKAVARIQYFMHYANQSIAFRVAPNPALYEAVDGFVSLAASSPARLAALNLTTTNGVNSLNFLMKQALEIMPQLSLDHVMDIWRWKLFRREVPRNSWNSEWWRLRHQYQGIVPPSARTKGSFDPPSEQMWPLDMPSMHRFLGTIIQFQIFQHMCNTTGHTGPLHLCDLYGNKNVGEKLSNMLRLGSSVHWSKALMMVTGNDEISVAPLLNYFQPLIQFLEENNMNKSNCFGWGLQWPLEVDLTLAKPRCEKHMDWPSDPVQKQEILINEFLRMNEVQMEVAYQQAAMAEWRYYTTKSHLSKRQMMEALSERIALEQKQANAAAELKVALVRDAKKLRLLKRIANGALRFPGEDSQLFVSALHNMTRTYESGYICAPEKPHCHESDNRTDHWYLEPDLVNMLASLNDTDLLKYIWTEWHRNVGAQVLPYFKDTIHAFNAAANDSGYRDAGDWWRSFYEEPNLKQITEELWNDILPFYELLHAHVRGLLLNRLPNATEQFTIPAHLLGNMWANDWSIVLDMSGSLTQNLYTHACERMVQQNYTSEQMAREADEFFKSIGMAPMDSFFWNNSLLRSYDSPTMDCQTVAMDFYNGKDFAISHCGGVSLKDLAIFHRLMTHVQYFIAYSKQPVKFREGANPAFHEAVAGAIELSVTSVEHLRKLNLLDERTDTMSLSVSSQSTSQLELGYLYAKALQILPSLTYAYVMDLYRWQIMDGTIAMSQVNNAWWALKNEYQGIAPPELPSSGSFDAGAEYPIVHNVPQIQHFFGQIMQFQFYQALCNHAGYDGPLHRCDITNSTKAGQILARVLSMGSSSAWPEALRLATNSSVASAKPMLDYFEPLINWLKIRTKQDDQCYGWDNASHNSKDLPTPRCSKKTSATGRSVPSCIAVALSCLFWILTTTNVVTQQ</sequence>
<protein>
    <recommendedName>
        <fullName evidence="11">Angiotensin-converting enzyme</fullName>
        <ecNumber evidence="11">3.4.-.-</ecNumber>
    </recommendedName>
</protein>
<keyword evidence="12" id="KW-0175">Coiled coil</keyword>
<evidence type="ECO:0000256" key="8">
    <source>
        <dbReference type="PIRSR" id="PIRSR601548-4"/>
    </source>
</evidence>
<evidence type="ECO:0000256" key="1">
    <source>
        <dbReference type="ARBA" id="ARBA00008139"/>
    </source>
</evidence>
<feature type="binding site" evidence="9">
    <location>
        <position position="1574"/>
    </location>
    <ligand>
        <name>Zn(2+)</name>
        <dbReference type="ChEBI" id="CHEBI:29105"/>
        <label>2</label>
        <note>catalytic</note>
    </ligand>
</feature>
<feature type="glycosylation site" description="N-linked (GlcNAc...) asparagine; partial" evidence="5">
    <location>
        <position position="1525"/>
    </location>
</feature>
<evidence type="ECO:0000313" key="14">
    <source>
        <dbReference type="Proteomes" id="UP000046395"/>
    </source>
</evidence>
<name>A0A5S6QW86_TRIMR</name>
<keyword evidence="7 11" id="KW-0479">Metal-binding</keyword>
<keyword evidence="11" id="KW-0645">Protease</keyword>
<feature type="binding site" evidence="6">
    <location>
        <position position="1414"/>
    </location>
    <ligand>
        <name>chloride</name>
        <dbReference type="ChEBI" id="CHEBI:17996"/>
        <label>1</label>
    </ligand>
</feature>
<proteinExistence type="inferred from homology"/>
<keyword evidence="2 13" id="KW-0732">Signal</keyword>
<evidence type="ECO:0000256" key="2">
    <source>
        <dbReference type="ARBA" id="ARBA00022729"/>
    </source>
</evidence>
<evidence type="ECO:0000256" key="4">
    <source>
        <dbReference type="ARBA" id="ARBA00023180"/>
    </source>
</evidence>